<dbReference type="EMBL" id="JADGKB010000077">
    <property type="protein sequence ID" value="KAJ3254826.1"/>
    <property type="molecule type" value="Genomic_DNA"/>
</dbReference>
<dbReference type="InterPro" id="IPR059179">
    <property type="entry name" value="MLKL-like_MCAfunc"/>
</dbReference>
<accession>A0AAD5UGH9</accession>
<feature type="compositionally biased region" description="Basic and acidic residues" evidence="1">
    <location>
        <begin position="886"/>
        <end position="901"/>
    </location>
</feature>
<gene>
    <name evidence="3" type="ORF">HK103_006816</name>
</gene>
<proteinExistence type="predicted"/>
<reference evidence="3" key="1">
    <citation type="submission" date="2020-05" db="EMBL/GenBank/DDBJ databases">
        <title>Phylogenomic resolution of chytrid fungi.</title>
        <authorList>
            <person name="Stajich J.E."/>
            <person name="Amses K."/>
            <person name="Simmons R."/>
            <person name="Seto K."/>
            <person name="Myers J."/>
            <person name="Bonds A."/>
            <person name="Quandt C.A."/>
            <person name="Barry K."/>
            <person name="Liu P."/>
            <person name="Grigoriev I."/>
            <person name="Longcore J.E."/>
            <person name="James T.Y."/>
        </authorList>
    </citation>
    <scope>NUCLEOTIDE SEQUENCE</scope>
    <source>
        <strain evidence="3">PLAUS21</strain>
    </source>
</reference>
<dbReference type="GO" id="GO:0007166">
    <property type="term" value="P:cell surface receptor signaling pathway"/>
    <property type="evidence" value="ECO:0007669"/>
    <property type="project" value="InterPro"/>
</dbReference>
<name>A0AAD5UGH9_9FUNG</name>
<organism evidence="3 4">
    <name type="scientific">Boothiomyces macroporosus</name>
    <dbReference type="NCBI Taxonomy" id="261099"/>
    <lineage>
        <taxon>Eukaryota</taxon>
        <taxon>Fungi</taxon>
        <taxon>Fungi incertae sedis</taxon>
        <taxon>Chytridiomycota</taxon>
        <taxon>Chytridiomycota incertae sedis</taxon>
        <taxon>Chytridiomycetes</taxon>
        <taxon>Rhizophydiales</taxon>
        <taxon>Terramycetaceae</taxon>
        <taxon>Boothiomyces</taxon>
    </lineage>
</organism>
<dbReference type="Gene3D" id="1.20.930.20">
    <property type="entry name" value="Adaptor protein Cbl, N-terminal domain"/>
    <property type="match status" value="1"/>
</dbReference>
<comment type="caution">
    <text evidence="3">The sequence shown here is derived from an EMBL/GenBank/DDBJ whole genome shotgun (WGS) entry which is preliminary data.</text>
</comment>
<feature type="domain" description="Mixed lineage kinase" evidence="2">
    <location>
        <begin position="79"/>
        <end position="192"/>
    </location>
</feature>
<dbReference type="AlphaFoldDB" id="A0AAD5UGH9"/>
<dbReference type="InterPro" id="IPR054000">
    <property type="entry name" value="MLKL_N"/>
</dbReference>
<keyword evidence="4" id="KW-1185">Reference proteome</keyword>
<sequence length="901" mass="102687">MDYEEVEDTVLDSVQAILDAKSTVEDVTTKAIQMAQNSNNPMIQHTVKIVQSVLEVGNQIPYIGPICNILTFIVQVEMKAREAEKKCTDLVERINFMVGHLTVLDKVPLISATEAVLNKMALVLKDAATLIQTYRKQSKIARRLNLGNKDKFDSCFTSIEKCSADLMFSLQIHQTHKLDELSQRKDDELDLEAERFIQKHGGIANIKNNEQLVRQFAAEFKIPVDESVMQELNANISSLLIENQNAIENILKDNLSSEISKGFEEFAKLMVQADVEEQLNCVQCGEKHRASHHNDYPYSKYFEMVYKVDLDLYINIEDEGLEEDLEPQQCCVGKLLRWTRFTSDVNTDILIVRVGKTLQNGPNFFSTYTKSALEIISSCYKLNEANKLIHRNYQSEEEYSYAEWVVDDEKNVIGVCAAVKSKTSDIPTVEKVIFNPSTLAMVSHERISTQYFNFQPSEEYVLPETISIGRMLPEGQSRKPRKFKTFGGLQPHVHFSTVADIVPNNPVAREGHDIYKGKLSLFNKTKETVVIMDLGCSYRLVGDEQYKEVAAIEYNINFPCAIEPLTAIEIEFSVTIERDLDDVNYKTVIWNTDFLTRDRPLRLKFNATDMEDRVGYYVLEYVHYFDYIKRDVESQYQTLVICDYERIKRYCMTPKVNRNVELDLDKISIRFAELDKVVYKALKQGIAEYEFPSSIGDYFEIRFWGLIDSSCKRIYAIKVLMTQKEGNAAVLAYVRLPLYGDNMEQRPIKYAKETVKFPDVREPVVHEFADDDEIDDIVTEKPGAPPVAAIDSVKSMAGALDGSSNVTVELMGTLNSLLSTRSSQSEPSQESKILEKLEAIEGQLARTANSIDQLVGIFTKLSRDRERQQSQKQTNDIPAMAPSKEFAPKESPEEGKFSMCF</sequence>
<feature type="region of interest" description="Disordered" evidence="1">
    <location>
        <begin position="862"/>
        <end position="901"/>
    </location>
</feature>
<evidence type="ECO:0000256" key="1">
    <source>
        <dbReference type="SAM" id="MobiDB-lite"/>
    </source>
</evidence>
<dbReference type="Pfam" id="PF22215">
    <property type="entry name" value="MLKL_N"/>
    <property type="match status" value="1"/>
</dbReference>
<evidence type="ECO:0000259" key="2">
    <source>
        <dbReference type="Pfam" id="PF22215"/>
    </source>
</evidence>
<evidence type="ECO:0000313" key="3">
    <source>
        <dbReference type="EMBL" id="KAJ3254826.1"/>
    </source>
</evidence>
<evidence type="ECO:0000313" key="4">
    <source>
        <dbReference type="Proteomes" id="UP001210925"/>
    </source>
</evidence>
<dbReference type="InterPro" id="IPR036537">
    <property type="entry name" value="Adaptor_Cbl_N_dom_sf"/>
</dbReference>
<protein>
    <recommendedName>
        <fullName evidence="2">Mixed lineage kinase domain-containing protein</fullName>
    </recommendedName>
</protein>
<dbReference type="CDD" id="cd21037">
    <property type="entry name" value="MLKL_NTD"/>
    <property type="match status" value="1"/>
</dbReference>
<dbReference type="Proteomes" id="UP001210925">
    <property type="component" value="Unassembled WGS sequence"/>
</dbReference>